<dbReference type="Gene3D" id="3.40.50.720">
    <property type="entry name" value="NAD(P)-binding Rossmann-like Domain"/>
    <property type="match status" value="1"/>
</dbReference>
<gene>
    <name evidence="5" type="ORF">BU16DRAFT_526295</name>
</gene>
<dbReference type="SUPFAM" id="SSF51735">
    <property type="entry name" value="NAD(P)-binding Rossmann-fold domains"/>
    <property type="match status" value="1"/>
</dbReference>
<protein>
    <submittedName>
        <fullName evidence="5">GroES-like protein</fullName>
    </submittedName>
</protein>
<evidence type="ECO:0000256" key="1">
    <source>
        <dbReference type="ARBA" id="ARBA00008072"/>
    </source>
</evidence>
<reference evidence="5" key="1">
    <citation type="journal article" date="2020" name="Stud. Mycol.">
        <title>101 Dothideomycetes genomes: a test case for predicting lifestyles and emergence of pathogens.</title>
        <authorList>
            <person name="Haridas S."/>
            <person name="Albert R."/>
            <person name="Binder M."/>
            <person name="Bloem J."/>
            <person name="Labutti K."/>
            <person name="Salamov A."/>
            <person name="Andreopoulos B."/>
            <person name="Baker S."/>
            <person name="Barry K."/>
            <person name="Bills G."/>
            <person name="Bluhm B."/>
            <person name="Cannon C."/>
            <person name="Castanera R."/>
            <person name="Culley D."/>
            <person name="Daum C."/>
            <person name="Ezra D."/>
            <person name="Gonzalez J."/>
            <person name="Henrissat B."/>
            <person name="Kuo A."/>
            <person name="Liang C."/>
            <person name="Lipzen A."/>
            <person name="Lutzoni F."/>
            <person name="Magnuson J."/>
            <person name="Mondo S."/>
            <person name="Nolan M."/>
            <person name="Ohm R."/>
            <person name="Pangilinan J."/>
            <person name="Park H.-J."/>
            <person name="Ramirez L."/>
            <person name="Alfaro M."/>
            <person name="Sun H."/>
            <person name="Tritt A."/>
            <person name="Yoshinaga Y."/>
            <person name="Zwiers L.-H."/>
            <person name="Turgeon B."/>
            <person name="Goodwin S."/>
            <person name="Spatafora J."/>
            <person name="Crous P."/>
            <person name="Grigoriev I."/>
        </authorList>
    </citation>
    <scope>NUCLEOTIDE SEQUENCE</scope>
    <source>
        <strain evidence="5">CBS 269.34</strain>
    </source>
</reference>
<dbReference type="InterPro" id="IPR020843">
    <property type="entry name" value="ER"/>
</dbReference>
<dbReference type="Proteomes" id="UP000799750">
    <property type="component" value="Unassembled WGS sequence"/>
</dbReference>
<organism evidence="5 6">
    <name type="scientific">Lophium mytilinum</name>
    <dbReference type="NCBI Taxonomy" id="390894"/>
    <lineage>
        <taxon>Eukaryota</taxon>
        <taxon>Fungi</taxon>
        <taxon>Dikarya</taxon>
        <taxon>Ascomycota</taxon>
        <taxon>Pezizomycotina</taxon>
        <taxon>Dothideomycetes</taxon>
        <taxon>Pleosporomycetidae</taxon>
        <taxon>Mytilinidiales</taxon>
        <taxon>Mytilinidiaceae</taxon>
        <taxon>Lophium</taxon>
    </lineage>
</organism>
<feature type="domain" description="Enoyl reductase (ER)" evidence="4">
    <location>
        <begin position="9"/>
        <end position="323"/>
    </location>
</feature>
<dbReference type="InterPro" id="IPR013154">
    <property type="entry name" value="ADH-like_N"/>
</dbReference>
<comment type="similarity">
    <text evidence="1">Belongs to the zinc-containing alcohol dehydrogenase family.</text>
</comment>
<evidence type="ECO:0000313" key="6">
    <source>
        <dbReference type="Proteomes" id="UP000799750"/>
    </source>
</evidence>
<dbReference type="Pfam" id="PF08240">
    <property type="entry name" value="ADH_N"/>
    <property type="match status" value="1"/>
</dbReference>
<dbReference type="InterPro" id="IPR036291">
    <property type="entry name" value="NAD(P)-bd_dom_sf"/>
</dbReference>
<keyword evidence="3" id="KW-0560">Oxidoreductase</keyword>
<dbReference type="InterPro" id="IPR047122">
    <property type="entry name" value="Trans-enoyl_RdTase-like"/>
</dbReference>
<dbReference type="CDD" id="cd08249">
    <property type="entry name" value="enoyl_reductase_like"/>
    <property type="match status" value="1"/>
</dbReference>
<dbReference type="AlphaFoldDB" id="A0A6A6QZ34"/>
<proteinExistence type="inferred from homology"/>
<evidence type="ECO:0000256" key="2">
    <source>
        <dbReference type="ARBA" id="ARBA00011245"/>
    </source>
</evidence>
<dbReference type="Gene3D" id="3.90.180.10">
    <property type="entry name" value="Medium-chain alcohol dehydrogenases, catalytic domain"/>
    <property type="match status" value="1"/>
</dbReference>
<dbReference type="OrthoDB" id="3233595at2759"/>
<evidence type="ECO:0000259" key="4">
    <source>
        <dbReference type="SMART" id="SM00829"/>
    </source>
</evidence>
<dbReference type="PANTHER" id="PTHR45348">
    <property type="entry name" value="HYPOTHETICAL OXIDOREDUCTASE (EUROFUNG)"/>
    <property type="match status" value="1"/>
</dbReference>
<dbReference type="PANTHER" id="PTHR45348:SF5">
    <property type="entry name" value="OXIDOREDUCTASE, PUTATIVE (AFU_ORTHOLOGUE AFUA_8G01420)-RELATED"/>
    <property type="match status" value="1"/>
</dbReference>
<comment type="subunit">
    <text evidence="2">Monomer.</text>
</comment>
<dbReference type="InterPro" id="IPR011032">
    <property type="entry name" value="GroES-like_sf"/>
</dbReference>
<accession>A0A6A6QZ34</accession>
<dbReference type="SUPFAM" id="SSF50129">
    <property type="entry name" value="GroES-like"/>
    <property type="match status" value="1"/>
</dbReference>
<evidence type="ECO:0000256" key="3">
    <source>
        <dbReference type="ARBA" id="ARBA00023002"/>
    </source>
</evidence>
<dbReference type="GO" id="GO:0016651">
    <property type="term" value="F:oxidoreductase activity, acting on NAD(P)H"/>
    <property type="evidence" value="ECO:0007669"/>
    <property type="project" value="InterPro"/>
</dbReference>
<keyword evidence="6" id="KW-1185">Reference proteome</keyword>
<evidence type="ECO:0000313" key="5">
    <source>
        <dbReference type="EMBL" id="KAF2497274.1"/>
    </source>
</evidence>
<dbReference type="EMBL" id="MU004187">
    <property type="protein sequence ID" value="KAF2497274.1"/>
    <property type="molecule type" value="Genomic_DNA"/>
</dbReference>
<name>A0A6A6QZ34_9PEZI</name>
<sequence>MKDAIVHPGPKVEIVDTPIPEPGPDQLVIQVVVSGSNPKDWKMGHWFNTSANTGDDIAGIVHSVGENVYEFKPGDRVASFHEMRTPGGSYAEYALGWQHTTFHIPKKTSFEEASTVPLAAMTAAIGLHVRLGLPEPWLATKEPIPLIVYGGSSAVGAFALKIASHANIHPLIVVAGGGSKYVETLIDRSKGDTIVDYRKGDDAVVSGIKEALKGAKASYAFDAVSDNGSYVNIAKVLDPHGTITLVLPGKEYPEIPKTVKQTLTSVGSAHEDDKDFAFVYFRYLARGLDEGWFTGHPTEVVPGGLGGVEWALKNLKEGKASAVKYVFRIADTEGIKSSL</sequence>
<dbReference type="SMART" id="SM00829">
    <property type="entry name" value="PKS_ER"/>
    <property type="match status" value="1"/>
</dbReference>